<dbReference type="Proteomes" id="UP000813461">
    <property type="component" value="Unassembled WGS sequence"/>
</dbReference>
<keyword evidence="3" id="KW-1185">Reference proteome</keyword>
<dbReference type="OrthoDB" id="3788066at2759"/>
<feature type="compositionally biased region" description="Low complexity" evidence="1">
    <location>
        <begin position="44"/>
        <end position="54"/>
    </location>
</feature>
<evidence type="ECO:0000256" key="1">
    <source>
        <dbReference type="SAM" id="MobiDB-lite"/>
    </source>
</evidence>
<feature type="compositionally biased region" description="Polar residues" evidence="1">
    <location>
        <begin position="76"/>
        <end position="85"/>
    </location>
</feature>
<evidence type="ECO:0000313" key="2">
    <source>
        <dbReference type="EMBL" id="KAH7092124.1"/>
    </source>
</evidence>
<dbReference type="EMBL" id="JAGMVJ010000003">
    <property type="protein sequence ID" value="KAH7092124.1"/>
    <property type="molecule type" value="Genomic_DNA"/>
</dbReference>
<reference evidence="2" key="1">
    <citation type="journal article" date="2021" name="Nat. Commun.">
        <title>Genetic determinants of endophytism in the Arabidopsis root mycobiome.</title>
        <authorList>
            <person name="Mesny F."/>
            <person name="Miyauchi S."/>
            <person name="Thiergart T."/>
            <person name="Pickel B."/>
            <person name="Atanasova L."/>
            <person name="Karlsson M."/>
            <person name="Huettel B."/>
            <person name="Barry K.W."/>
            <person name="Haridas S."/>
            <person name="Chen C."/>
            <person name="Bauer D."/>
            <person name="Andreopoulos W."/>
            <person name="Pangilinan J."/>
            <person name="LaButti K."/>
            <person name="Riley R."/>
            <person name="Lipzen A."/>
            <person name="Clum A."/>
            <person name="Drula E."/>
            <person name="Henrissat B."/>
            <person name="Kohler A."/>
            <person name="Grigoriev I.V."/>
            <person name="Martin F.M."/>
            <person name="Hacquard S."/>
        </authorList>
    </citation>
    <scope>NUCLEOTIDE SEQUENCE</scope>
    <source>
        <strain evidence="2">MPI-SDFR-AT-0120</strain>
    </source>
</reference>
<feature type="compositionally biased region" description="Polar residues" evidence="1">
    <location>
        <begin position="28"/>
        <end position="39"/>
    </location>
</feature>
<proteinExistence type="predicted"/>
<dbReference type="AlphaFoldDB" id="A0A8K0RBA9"/>
<feature type="region of interest" description="Disordered" evidence="1">
    <location>
        <begin position="28"/>
        <end position="97"/>
    </location>
</feature>
<protein>
    <submittedName>
        <fullName evidence="2">Uncharacterized protein</fullName>
    </submittedName>
</protein>
<name>A0A8K0RBA9_9PLEO</name>
<organism evidence="2 3">
    <name type="scientific">Paraphoma chrysanthemicola</name>
    <dbReference type="NCBI Taxonomy" id="798071"/>
    <lineage>
        <taxon>Eukaryota</taxon>
        <taxon>Fungi</taxon>
        <taxon>Dikarya</taxon>
        <taxon>Ascomycota</taxon>
        <taxon>Pezizomycotina</taxon>
        <taxon>Dothideomycetes</taxon>
        <taxon>Pleosporomycetidae</taxon>
        <taxon>Pleosporales</taxon>
        <taxon>Pleosporineae</taxon>
        <taxon>Phaeosphaeriaceae</taxon>
        <taxon>Paraphoma</taxon>
    </lineage>
</organism>
<gene>
    <name evidence="2" type="ORF">FB567DRAFT_545313</name>
</gene>
<sequence length="112" mass="12596">MAATSIEESNTLMARVKKALASCRRHTWLSSSKTRSSIHTDIGLHSMSSGTSSLSRRRTRKQRPSLLVLPREESSGTHSSTFKESNYSDDNDPFITSPSWFKAEFSREETGR</sequence>
<accession>A0A8K0RBA9</accession>
<evidence type="ECO:0000313" key="3">
    <source>
        <dbReference type="Proteomes" id="UP000813461"/>
    </source>
</evidence>
<comment type="caution">
    <text evidence="2">The sequence shown here is derived from an EMBL/GenBank/DDBJ whole genome shotgun (WGS) entry which is preliminary data.</text>
</comment>